<evidence type="ECO:0000256" key="2">
    <source>
        <dbReference type="ARBA" id="ARBA00001946"/>
    </source>
</evidence>
<comment type="subcellular location">
    <subcellularLocation>
        <location evidence="3">Nucleus</location>
        <location evidence="3">Nucleolus</location>
    </subcellularLocation>
</comment>
<organism evidence="27 28">
    <name type="scientific">Pongo abelii</name>
    <name type="common">Sumatran orangutan</name>
    <name type="synonym">Pongo pygmaeus abelii</name>
    <dbReference type="NCBI Taxonomy" id="9601"/>
    <lineage>
        <taxon>Eukaryota</taxon>
        <taxon>Metazoa</taxon>
        <taxon>Chordata</taxon>
        <taxon>Craniata</taxon>
        <taxon>Vertebrata</taxon>
        <taxon>Euteleostomi</taxon>
        <taxon>Mammalia</taxon>
        <taxon>Eutheria</taxon>
        <taxon>Euarchontoglires</taxon>
        <taxon>Primates</taxon>
        <taxon>Haplorrhini</taxon>
        <taxon>Catarrhini</taxon>
        <taxon>Hominidae</taxon>
        <taxon>Pongo</taxon>
    </lineage>
</organism>
<dbReference type="eggNOG" id="KOG0589">
    <property type="taxonomic scope" value="Eukaryota"/>
</dbReference>
<accession>H2PBF3</accession>
<evidence type="ECO:0000256" key="23">
    <source>
        <dbReference type="SAM" id="Coils"/>
    </source>
</evidence>
<evidence type="ECO:0000256" key="1">
    <source>
        <dbReference type="ARBA" id="ARBA00001936"/>
    </source>
</evidence>
<evidence type="ECO:0000256" key="13">
    <source>
        <dbReference type="ARBA" id="ARBA00022842"/>
    </source>
</evidence>
<dbReference type="GeneTree" id="ENSGT00940000160525"/>
<feature type="compositionally biased region" description="Polar residues" evidence="24">
    <location>
        <begin position="404"/>
        <end position="415"/>
    </location>
</feature>
<dbReference type="Pfam" id="PF00069">
    <property type="entry name" value="Pkinase"/>
    <property type="match status" value="1"/>
</dbReference>
<keyword evidence="9" id="KW-0479">Metal-binding</keyword>
<dbReference type="PROSITE" id="PS50011">
    <property type="entry name" value="PROTEIN_KINASE_DOM"/>
    <property type="match status" value="1"/>
</dbReference>
<dbReference type="HOGENOM" id="CLU_1514025_0_0_1"/>
<keyword evidence="12" id="KW-0067">ATP-binding</keyword>
<reference evidence="26" key="2">
    <citation type="submission" date="2017-12" db="EMBL/GenBank/DDBJ databases">
        <title>High-resolution comparative analysis of great ape genomes.</title>
        <authorList>
            <person name="Pollen A."/>
            <person name="Hastie A."/>
            <person name="Hormozdiari F."/>
            <person name="Dougherty M."/>
            <person name="Liu R."/>
            <person name="Chaisson M."/>
            <person name="Hoppe E."/>
            <person name="Hill C."/>
            <person name="Pang A."/>
            <person name="Hillier L."/>
            <person name="Baker C."/>
            <person name="Armstrong J."/>
            <person name="Shendure J."/>
            <person name="Paten B."/>
            <person name="Wilson R."/>
            <person name="Chao H."/>
            <person name="Schneider V."/>
            <person name="Ventura M."/>
            <person name="Kronenberg Z."/>
            <person name="Murali S."/>
            <person name="Gordon D."/>
            <person name="Cantsilieris S."/>
            <person name="Munson K."/>
            <person name="Nelson B."/>
            <person name="Raja A."/>
            <person name="Underwood J."/>
            <person name="Diekhans M."/>
            <person name="Fiddes I."/>
            <person name="Haussler D."/>
            <person name="Eichler E."/>
        </authorList>
    </citation>
    <scope>NUCLEOTIDE SEQUENCE [LARGE SCALE GENOMIC DNA]</scope>
    <source>
        <strain evidence="26">Susie</strain>
    </source>
</reference>
<evidence type="ECO:0000256" key="7">
    <source>
        <dbReference type="ARBA" id="ARBA00022553"/>
    </source>
</evidence>
<dbReference type="PANTHER" id="PTHR44899">
    <property type="entry name" value="CAMK FAMILY PROTEIN KINASE"/>
    <property type="match status" value="1"/>
</dbReference>
<dbReference type="InterPro" id="IPR008271">
    <property type="entry name" value="Ser/Thr_kinase_AS"/>
</dbReference>
<evidence type="ECO:0000256" key="22">
    <source>
        <dbReference type="ARBA" id="ARBA00075647"/>
    </source>
</evidence>
<dbReference type="PROSITE" id="PS00108">
    <property type="entry name" value="PROTEIN_KINASE_ST"/>
    <property type="match status" value="1"/>
</dbReference>
<dbReference type="EMBL" id="NDHI03003471">
    <property type="protein sequence ID" value="PNJ39878.1"/>
    <property type="molecule type" value="Genomic_DNA"/>
</dbReference>
<evidence type="ECO:0000313" key="27">
    <source>
        <dbReference type="Ensembl" id="ENSPPYP00000015775.3"/>
    </source>
</evidence>
<proteinExistence type="inferred from homology"/>
<evidence type="ECO:0000256" key="15">
    <source>
        <dbReference type="ARBA" id="ARBA00023211"/>
    </source>
</evidence>
<dbReference type="FunFam" id="3.30.200.20:FF:000332">
    <property type="entry name" value="NIMA related kinase 11"/>
    <property type="match status" value="1"/>
</dbReference>
<evidence type="ECO:0000256" key="3">
    <source>
        <dbReference type="ARBA" id="ARBA00004604"/>
    </source>
</evidence>
<protein>
    <recommendedName>
        <fullName evidence="21">Serine/threonine-protein kinase Nek11</fullName>
        <ecNumber evidence="5">2.7.11.1</ecNumber>
    </recommendedName>
    <alternativeName>
        <fullName evidence="22">Never in mitosis A-related kinase 11</fullName>
    </alternativeName>
</protein>
<dbReference type="Proteomes" id="UP000001595">
    <property type="component" value="Chromosome 3"/>
</dbReference>
<evidence type="ECO:0000256" key="6">
    <source>
        <dbReference type="ARBA" id="ARBA00022527"/>
    </source>
</evidence>
<evidence type="ECO:0000256" key="19">
    <source>
        <dbReference type="ARBA" id="ARBA00048679"/>
    </source>
</evidence>
<evidence type="ECO:0000313" key="28">
    <source>
        <dbReference type="Proteomes" id="UP000001595"/>
    </source>
</evidence>
<evidence type="ECO:0000256" key="8">
    <source>
        <dbReference type="ARBA" id="ARBA00022679"/>
    </source>
</evidence>
<evidence type="ECO:0000256" key="11">
    <source>
        <dbReference type="ARBA" id="ARBA00022777"/>
    </source>
</evidence>
<keyword evidence="13" id="KW-0460">Magnesium</keyword>
<dbReference type="InterPro" id="IPR000719">
    <property type="entry name" value="Prot_kinase_dom"/>
</dbReference>
<evidence type="ECO:0000256" key="5">
    <source>
        <dbReference type="ARBA" id="ARBA00012513"/>
    </source>
</evidence>
<dbReference type="SUPFAM" id="SSF56112">
    <property type="entry name" value="Protein kinase-like (PK-like)"/>
    <property type="match status" value="1"/>
</dbReference>
<dbReference type="GO" id="GO:0046872">
    <property type="term" value="F:metal ion binding"/>
    <property type="evidence" value="ECO:0007669"/>
    <property type="project" value="UniProtKB-KW"/>
</dbReference>
<evidence type="ECO:0000256" key="20">
    <source>
        <dbReference type="ARBA" id="ARBA00055453"/>
    </source>
</evidence>
<keyword evidence="16" id="KW-0539">Nucleus</keyword>
<reference evidence="27" key="3">
    <citation type="submission" date="2025-05" db="UniProtKB">
        <authorList>
            <consortium name="Ensembl"/>
        </authorList>
    </citation>
    <scope>IDENTIFICATION</scope>
</reference>
<comment type="similarity">
    <text evidence="4">Belongs to the protein kinase superfamily. NEK Ser/Thr protein kinase family. NIMA subfamily.</text>
</comment>
<keyword evidence="17" id="KW-0131">Cell cycle</keyword>
<dbReference type="SMART" id="SM00220">
    <property type="entry name" value="S_TKc"/>
    <property type="match status" value="1"/>
</dbReference>
<feature type="region of interest" description="Disordered" evidence="24">
    <location>
        <begin position="396"/>
        <end position="415"/>
    </location>
</feature>
<evidence type="ECO:0000256" key="24">
    <source>
        <dbReference type="SAM" id="MobiDB-lite"/>
    </source>
</evidence>
<dbReference type="GO" id="GO:0004674">
    <property type="term" value="F:protein serine/threonine kinase activity"/>
    <property type="evidence" value="ECO:0007669"/>
    <property type="project" value="UniProtKB-KW"/>
</dbReference>
<dbReference type="Ensembl" id="ENSPPYT00000016397.3">
    <property type="protein sequence ID" value="ENSPPYP00000015775.3"/>
    <property type="gene ID" value="ENSPPYG00000014099.3"/>
</dbReference>
<dbReference type="STRING" id="9601.ENSPPYP00000015775"/>
<dbReference type="GO" id="GO:0005730">
    <property type="term" value="C:nucleolus"/>
    <property type="evidence" value="ECO:0007669"/>
    <property type="project" value="UniProtKB-SubCell"/>
</dbReference>
<evidence type="ECO:0000256" key="18">
    <source>
        <dbReference type="ARBA" id="ARBA00047899"/>
    </source>
</evidence>
<gene>
    <name evidence="27" type="primary">NEK11</name>
    <name evidence="26" type="ORF">CR201_G0030529</name>
</gene>
<comment type="cofactor">
    <cofactor evidence="1">
        <name>Mn(2+)</name>
        <dbReference type="ChEBI" id="CHEBI:29035"/>
    </cofactor>
</comment>
<accession>A0A2J8U3N0</accession>
<keyword evidence="14 23" id="KW-0175">Coiled coil</keyword>
<name>H2PBF3_PONAB</name>
<feature type="region of interest" description="Disordered" evidence="24">
    <location>
        <begin position="291"/>
        <end position="341"/>
    </location>
</feature>
<feature type="compositionally biased region" description="Basic and acidic residues" evidence="24">
    <location>
        <begin position="291"/>
        <end position="306"/>
    </location>
</feature>
<reference evidence="27 28" key="1">
    <citation type="submission" date="2008-02" db="EMBL/GenBank/DDBJ databases">
        <title>A 6x draft sequence assembly of the Pongo pygmaeus abelii genome.</title>
        <authorList>
            <person name="Wilson R.K."/>
            <person name="Mardis E."/>
        </authorList>
    </citation>
    <scope>NUCLEOTIDE SEQUENCE [LARGE SCALE GENOMIC DNA]</scope>
</reference>
<evidence type="ECO:0000256" key="17">
    <source>
        <dbReference type="ARBA" id="ARBA00023306"/>
    </source>
</evidence>
<dbReference type="GO" id="GO:0005524">
    <property type="term" value="F:ATP binding"/>
    <property type="evidence" value="ECO:0007669"/>
    <property type="project" value="UniProtKB-KW"/>
</dbReference>
<comment type="catalytic activity">
    <reaction evidence="18">
        <text>L-threonyl-[protein] + ATP = O-phospho-L-threonyl-[protein] + ADP + H(+)</text>
        <dbReference type="Rhea" id="RHEA:46608"/>
        <dbReference type="Rhea" id="RHEA-COMP:11060"/>
        <dbReference type="Rhea" id="RHEA-COMP:11605"/>
        <dbReference type="ChEBI" id="CHEBI:15378"/>
        <dbReference type="ChEBI" id="CHEBI:30013"/>
        <dbReference type="ChEBI" id="CHEBI:30616"/>
        <dbReference type="ChEBI" id="CHEBI:61977"/>
        <dbReference type="ChEBI" id="CHEBI:456216"/>
        <dbReference type="EC" id="2.7.11.1"/>
    </reaction>
</comment>
<comment type="cofactor">
    <cofactor evidence="2">
        <name>Mg(2+)</name>
        <dbReference type="ChEBI" id="CHEBI:18420"/>
    </cofactor>
</comment>
<evidence type="ECO:0000313" key="26">
    <source>
        <dbReference type="EMBL" id="PNJ39878.1"/>
    </source>
</evidence>
<evidence type="ECO:0000256" key="10">
    <source>
        <dbReference type="ARBA" id="ARBA00022741"/>
    </source>
</evidence>
<keyword evidence="28" id="KW-1185">Reference proteome</keyword>
<dbReference type="InterPro" id="IPR051131">
    <property type="entry name" value="NEK_Ser/Thr_kinase_NIMA"/>
</dbReference>
<evidence type="ECO:0000259" key="25">
    <source>
        <dbReference type="PROSITE" id="PS50011"/>
    </source>
</evidence>
<comment type="catalytic activity">
    <reaction evidence="19">
        <text>L-seryl-[protein] + ATP = O-phospho-L-seryl-[protein] + ADP + H(+)</text>
        <dbReference type="Rhea" id="RHEA:17989"/>
        <dbReference type="Rhea" id="RHEA-COMP:9863"/>
        <dbReference type="Rhea" id="RHEA-COMP:11604"/>
        <dbReference type="ChEBI" id="CHEBI:15378"/>
        <dbReference type="ChEBI" id="CHEBI:29999"/>
        <dbReference type="ChEBI" id="CHEBI:30616"/>
        <dbReference type="ChEBI" id="CHEBI:83421"/>
        <dbReference type="ChEBI" id="CHEBI:456216"/>
        <dbReference type="EC" id="2.7.11.1"/>
    </reaction>
</comment>
<evidence type="ECO:0000256" key="4">
    <source>
        <dbReference type="ARBA" id="ARBA00010886"/>
    </source>
</evidence>
<dbReference type="FunFam" id="1.10.510.10:FF:001198">
    <property type="entry name" value="NIMA related kinase 11"/>
    <property type="match status" value="1"/>
</dbReference>
<keyword evidence="7" id="KW-0597">Phosphoprotein</keyword>
<dbReference type="PANTHER" id="PTHR44899:SF8">
    <property type="entry name" value="NIMA-RELATED KINASE 11"/>
    <property type="match status" value="1"/>
</dbReference>
<feature type="coiled-coil region" evidence="23">
    <location>
        <begin position="245"/>
        <end position="276"/>
    </location>
</feature>
<keyword evidence="11" id="KW-0418">Kinase</keyword>
<comment type="function">
    <text evidence="20">Protein kinase which plays an important role in the G2/M checkpoint response to DNA damage. Controls degradation of CDC25A by directly phosphorylating it on residues whose phosphorylation is required for BTRC-mediated polyubiquitination and degradation.</text>
</comment>
<evidence type="ECO:0000256" key="12">
    <source>
        <dbReference type="ARBA" id="ARBA00022840"/>
    </source>
</evidence>
<keyword evidence="15" id="KW-0464">Manganese</keyword>
<keyword evidence="10" id="KW-0547">Nucleotide-binding</keyword>
<dbReference type="Gene3D" id="1.10.510.10">
    <property type="entry name" value="Transferase(Phosphotransferase) domain 1"/>
    <property type="match status" value="1"/>
</dbReference>
<evidence type="ECO:0000256" key="9">
    <source>
        <dbReference type="ARBA" id="ARBA00022723"/>
    </source>
</evidence>
<evidence type="ECO:0000256" key="21">
    <source>
        <dbReference type="ARBA" id="ARBA00073378"/>
    </source>
</evidence>
<evidence type="ECO:0000256" key="16">
    <source>
        <dbReference type="ARBA" id="ARBA00023242"/>
    </source>
</evidence>
<keyword evidence="8" id="KW-0808">Transferase</keyword>
<sequence>MLKFQEAAKCVSGSTAISTYPKTLIARRYVLQQKLGSGSFGTVYLVSDKKAKRGEELKVLKEISVGELNPNETLQANLEAQLLSKLDHPAIVKFHASFVEQDNFCIITEYCEGRDLDDKIQEYKQAGKIFPENQIIDWFIQLLLGVDYMHERRILHRDLKSKNIFLKNNLLKIGDFGVSRLLMGSCDLATTLTGTPHYMSPEALKHQGYDTKSDIWQKRIHLQTLRALSEVQKMTPRERMRLRKLQATDEKARKLKKIVEEKYEENSKRMQELRSRNFQQLSVDVLHEKTHLKGMEEKEEQPERRLSCSPQDEDEERWQGREEESDEPTLENLPESQPVPSMDLRKLESIVEDATSDLGYHEIPEDPLVAEEYYTDAFDSYCEESDEEEEEIVLERPEKEIRNEGSQPAYRTNQQDSDIEALARCLENVLGCTSLDTKTITSMAEDMSPGPTIFNSAMAGTKMKRMRESAMQKLGTEVFEEVYNYLKRARHQNASEAEIRECLEKVVPRASDCFEVDQLLYFEEQLLITMGKEPTLQNHL</sequence>
<dbReference type="InterPro" id="IPR011009">
    <property type="entry name" value="Kinase-like_dom_sf"/>
</dbReference>
<dbReference type="EC" id="2.7.11.1" evidence="5"/>
<keyword evidence="6" id="KW-0723">Serine/threonine-protein kinase</keyword>
<evidence type="ECO:0000256" key="14">
    <source>
        <dbReference type="ARBA" id="ARBA00023054"/>
    </source>
</evidence>
<feature type="domain" description="Protein kinase" evidence="25">
    <location>
        <begin position="29"/>
        <end position="330"/>
    </location>
</feature>
<dbReference type="AlphaFoldDB" id="H2PBF3"/>